<dbReference type="InterPro" id="IPR001387">
    <property type="entry name" value="Cro/C1-type_HTH"/>
</dbReference>
<dbReference type="InterPro" id="IPR043917">
    <property type="entry name" value="DUF5753"/>
</dbReference>
<evidence type="ECO:0000259" key="1">
    <source>
        <dbReference type="PROSITE" id="PS50943"/>
    </source>
</evidence>
<keyword evidence="3" id="KW-1185">Reference proteome</keyword>
<proteinExistence type="predicted"/>
<dbReference type="Gene3D" id="1.10.260.40">
    <property type="entry name" value="lambda repressor-like DNA-binding domains"/>
    <property type="match status" value="1"/>
</dbReference>
<feature type="domain" description="HTH cro/C1-type" evidence="1">
    <location>
        <begin position="21"/>
        <end position="60"/>
    </location>
</feature>
<dbReference type="EMBL" id="CP099837">
    <property type="protein sequence ID" value="USY20714.1"/>
    <property type="molecule type" value="Genomic_DNA"/>
</dbReference>
<dbReference type="Pfam" id="PF13560">
    <property type="entry name" value="HTH_31"/>
    <property type="match status" value="1"/>
</dbReference>
<dbReference type="CDD" id="cd00093">
    <property type="entry name" value="HTH_XRE"/>
    <property type="match status" value="1"/>
</dbReference>
<sequence>MPPSENDKPDKKVLITYGAEVRRLRKDSGLTQTTLAKRVKSSKTGISDVERGKVAPSPQLRSDLDKELAPGKLTHLWKELTGSGGGEVWKFEIAGMIDSAAAVYEYEIMVFPAYLQTREYAAALIKNAAPWLKASEVEEEADKRARRAEKIAVAETPRIWAVLDESILTRRYGSPAIIRDQLAYVVELAERGRISVQLVPGAEPRHPGNSGAFKLITTDYVPEVLVAESIREGQVITNAMEVSNYRMAFTALQGVANSPEQSLTQLRDEVKRLEQ</sequence>
<gene>
    <name evidence="2" type="ORF">NE857_03390</name>
</gene>
<evidence type="ECO:0000313" key="2">
    <source>
        <dbReference type="EMBL" id="USY20714.1"/>
    </source>
</evidence>
<dbReference type="PROSITE" id="PS50943">
    <property type="entry name" value="HTH_CROC1"/>
    <property type="match status" value="1"/>
</dbReference>
<accession>A0ABY5D8P9</accession>
<organism evidence="2 3">
    <name type="scientific">Nocardiopsis exhalans</name>
    <dbReference type="NCBI Taxonomy" id="163604"/>
    <lineage>
        <taxon>Bacteria</taxon>
        <taxon>Bacillati</taxon>
        <taxon>Actinomycetota</taxon>
        <taxon>Actinomycetes</taxon>
        <taxon>Streptosporangiales</taxon>
        <taxon>Nocardiopsidaceae</taxon>
        <taxon>Nocardiopsis</taxon>
    </lineage>
</organism>
<dbReference type="SMART" id="SM00530">
    <property type="entry name" value="HTH_XRE"/>
    <property type="match status" value="1"/>
</dbReference>
<dbReference type="SUPFAM" id="SSF47413">
    <property type="entry name" value="lambda repressor-like DNA-binding domains"/>
    <property type="match status" value="1"/>
</dbReference>
<dbReference type="Pfam" id="PF19054">
    <property type="entry name" value="DUF5753"/>
    <property type="match status" value="1"/>
</dbReference>
<evidence type="ECO:0000313" key="3">
    <source>
        <dbReference type="Proteomes" id="UP001055940"/>
    </source>
</evidence>
<dbReference type="RefSeq" id="WP_254419747.1">
    <property type="nucleotide sequence ID" value="NZ_BAAAJB010000038.1"/>
</dbReference>
<protein>
    <submittedName>
        <fullName evidence="2">Helix-turn-helix transcriptional regulator</fullName>
    </submittedName>
</protein>
<name>A0ABY5D8P9_9ACTN</name>
<dbReference type="InterPro" id="IPR010982">
    <property type="entry name" value="Lambda_DNA-bd_dom_sf"/>
</dbReference>
<dbReference type="Proteomes" id="UP001055940">
    <property type="component" value="Chromosome"/>
</dbReference>
<reference evidence="2" key="1">
    <citation type="submission" date="2022-06" db="EMBL/GenBank/DDBJ databases">
        <authorList>
            <person name="Ping M."/>
        </authorList>
    </citation>
    <scope>NUCLEOTIDE SEQUENCE</scope>
    <source>
        <strain evidence="2">JCM11759T</strain>
    </source>
</reference>